<feature type="domain" description="Transglutaminase-like" evidence="13">
    <location>
        <begin position="255"/>
        <end position="348"/>
    </location>
</feature>
<comment type="similarity">
    <text evidence="1">Belongs to the transglutaminase superfamily. Transglutaminase family.</text>
</comment>
<keyword evidence="6" id="KW-0012">Acyltransferase</keyword>
<dbReference type="InterPro" id="IPR013783">
    <property type="entry name" value="Ig-like_fold"/>
</dbReference>
<comment type="catalytic activity">
    <reaction evidence="8">
        <text>L-glutaminyl-[protein] + L-lysyl-[protein] = [protein]-L-lysyl-N(6)-5-L-glutamyl-[protein] + NH4(+)</text>
        <dbReference type="Rhea" id="RHEA:54816"/>
        <dbReference type="Rhea" id="RHEA-COMP:9752"/>
        <dbReference type="Rhea" id="RHEA-COMP:10207"/>
        <dbReference type="Rhea" id="RHEA-COMP:14005"/>
        <dbReference type="ChEBI" id="CHEBI:28938"/>
        <dbReference type="ChEBI" id="CHEBI:29969"/>
        <dbReference type="ChEBI" id="CHEBI:30011"/>
        <dbReference type="ChEBI" id="CHEBI:138370"/>
        <dbReference type="EC" id="2.3.2.13"/>
    </reaction>
</comment>
<evidence type="ECO:0000256" key="11">
    <source>
        <dbReference type="PIRSR" id="PIRSR000459-1"/>
    </source>
</evidence>
<gene>
    <name evidence="14" type="primary">Tgm4</name>
    <name evidence="14" type="ORF">ANSSEM_R01812</name>
</gene>
<evidence type="ECO:0000256" key="6">
    <source>
        <dbReference type="ARBA" id="ARBA00023315"/>
    </source>
</evidence>
<feature type="binding site" evidence="12">
    <location>
        <position position="442"/>
    </location>
    <ligand>
        <name>Ca(2+)</name>
        <dbReference type="ChEBI" id="CHEBI:29108"/>
    </ligand>
</feature>
<dbReference type="InterPro" id="IPR008958">
    <property type="entry name" value="Transglutaminase_C"/>
</dbReference>
<dbReference type="OrthoDB" id="437511at2759"/>
<dbReference type="FunFam" id="2.60.40.10:FF:001640">
    <property type="entry name" value="Prostate-specific transglutaminase 4"/>
    <property type="match status" value="1"/>
</dbReference>
<protein>
    <recommendedName>
        <fullName evidence="9">Protein-glutamine gamma-glutamyltransferase 4</fullName>
        <ecNumber evidence="7">2.3.2.13</ecNumber>
    </recommendedName>
    <alternativeName>
        <fullName evidence="10">Transglutaminase-4</fullName>
    </alternativeName>
</protein>
<comment type="subunit">
    <text evidence="2">Homodimer.</text>
</comment>
<dbReference type="InterPro" id="IPR050779">
    <property type="entry name" value="Transglutaminase"/>
</dbReference>
<feature type="binding site" evidence="12">
    <location>
        <position position="437"/>
    </location>
    <ligand>
        <name>Ca(2+)</name>
        <dbReference type="ChEBI" id="CHEBI:29108"/>
    </ligand>
</feature>
<evidence type="ECO:0000256" key="8">
    <source>
        <dbReference type="ARBA" id="ARBA00051843"/>
    </source>
</evidence>
<dbReference type="InterPro" id="IPR013808">
    <property type="entry name" value="Transglutaminase_AS"/>
</dbReference>
<dbReference type="InterPro" id="IPR036985">
    <property type="entry name" value="Transglutaminase-like_sf"/>
</dbReference>
<dbReference type="SUPFAM" id="SSF49309">
    <property type="entry name" value="Transglutaminase, two C-terminal domains"/>
    <property type="match status" value="2"/>
</dbReference>
<dbReference type="InterPro" id="IPR038765">
    <property type="entry name" value="Papain-like_cys_pep_sf"/>
</dbReference>
<dbReference type="FunFam" id="2.60.40.10:FF:001482">
    <property type="entry name" value="Protein-glutamine gamma-glutamyltransferase 4"/>
    <property type="match status" value="1"/>
</dbReference>
<dbReference type="Gene3D" id="3.90.260.10">
    <property type="entry name" value="Transglutaminase-like"/>
    <property type="match status" value="1"/>
</dbReference>
<dbReference type="Pfam" id="PF00868">
    <property type="entry name" value="Transglut_N"/>
    <property type="match status" value="1"/>
</dbReference>
<evidence type="ECO:0000256" key="1">
    <source>
        <dbReference type="ARBA" id="ARBA00005968"/>
    </source>
</evidence>
<sequence length="707" mass="78434">SNLKVTNVDFLKSQNAVQHHTDAYENASLVVRRGQAFLLQLSFSRELKATDKLSLHFSIGERPMNPTGTLMSLNPRSMRDISGWQITIARSSGTECLLSVTSAADAPVGKYSLIVKTGSNTYKPENNTIYLLFNPWCAADIVFLPNEAERKEYVLNDTGYIYVGSAYNIQGRPWNFGQFEEFVLDACMYLLDKSRLKMSSRRDPVIVSRVMSALVNANDDSGVVVGNWSGNYKNGTSPMSWIGSVAILQQYYKTKKPVSFGQCWVFSGVLTTVMRCLGIPARSVSNFNSAHDTDENLRVDVYVNEKGEKLKSLSVDSIWNFHVWNDVWMKRKDLPAGFDGWQAIDSTPQEQSQGIFQCGPCPLKAIRDGDVYLPYDSKFVYAEVNADKVYWRVKEEDGETKYIKLSVETQGIGDNISTKAVGLNQREDITRQYKFPEGSPEERSSMQNAASFLQPSGMVPRAHFASTVVPITAGSDNVDGRAAFQDQVVPKSGVQLEITNEKPLYPGEPIEVAIIVKSTAAGGWTVHLTGSCQLQSYTGKVEASLGYVKETVKLEGKSEMRIPLKIAPDAYMKALAAVDDEEHIHITAIAEIQETPEKLTKEVSLSFEYPPIQVQMPETATVNKDFTCAFIFKNKLNVPLDNCKLMVEGLGIFKMATFEEGDIQPGRIIKSEIICSPTRAGEKKIVAKLTSNQVKGISVEKAITITH</sequence>
<dbReference type="InterPro" id="IPR001102">
    <property type="entry name" value="Transglutaminase_N"/>
</dbReference>
<feature type="active site" evidence="11">
    <location>
        <position position="322"/>
    </location>
</feature>
<dbReference type="PANTHER" id="PTHR11590">
    <property type="entry name" value="PROTEIN-GLUTAMINE GAMMA-GLUTAMYLTRANSFERASE"/>
    <property type="match status" value="1"/>
</dbReference>
<comment type="cofactor">
    <cofactor evidence="12">
        <name>Ca(2+)</name>
        <dbReference type="ChEBI" id="CHEBI:29108"/>
    </cofactor>
    <text evidence="12">Binds 1 Ca(2+) ion per subunit.</text>
</comment>
<dbReference type="FunFam" id="2.60.40.10:FF:001406">
    <property type="entry name" value="Protein-glutamine gamma-glutamyltransferase 4"/>
    <property type="match status" value="1"/>
</dbReference>
<feature type="binding site" evidence="12">
    <location>
        <position position="385"/>
    </location>
    <ligand>
        <name>Ca(2+)</name>
        <dbReference type="ChEBI" id="CHEBI:29108"/>
    </ligand>
</feature>
<evidence type="ECO:0000256" key="10">
    <source>
        <dbReference type="ARBA" id="ARBA00080452"/>
    </source>
</evidence>
<feature type="binding site" evidence="12">
    <location>
        <position position="387"/>
    </location>
    <ligand>
        <name>Ca(2+)</name>
        <dbReference type="ChEBI" id="CHEBI:29108"/>
    </ligand>
</feature>
<proteinExistence type="inferred from homology"/>
<name>A0A7K9V8Q4_ANSSE</name>
<dbReference type="PIRSF" id="PIRSF000459">
    <property type="entry name" value="TGM_EBP42"/>
    <property type="match status" value="1"/>
</dbReference>
<keyword evidence="5 12" id="KW-0106">Calcium</keyword>
<dbReference type="FunFam" id="3.90.260.10:FF:000001">
    <property type="entry name" value="Protein-glutamine gamma-glutamyltransferase 2"/>
    <property type="match status" value="1"/>
</dbReference>
<evidence type="ECO:0000313" key="15">
    <source>
        <dbReference type="Proteomes" id="UP000567872"/>
    </source>
</evidence>
<dbReference type="PANTHER" id="PTHR11590:SF70">
    <property type="entry name" value="PROTEIN-GLUTAMINE GAMMA-GLUTAMYLTRANSFERASE 4"/>
    <property type="match status" value="1"/>
</dbReference>
<dbReference type="Gene3D" id="2.60.40.10">
    <property type="entry name" value="Immunoglobulins"/>
    <property type="match status" value="3"/>
</dbReference>
<feature type="non-terminal residue" evidence="14">
    <location>
        <position position="707"/>
    </location>
</feature>
<dbReference type="PROSITE" id="PS00547">
    <property type="entry name" value="TRANSGLUTAMINASES"/>
    <property type="match status" value="1"/>
</dbReference>
<dbReference type="InterPro" id="IPR002931">
    <property type="entry name" value="Transglutaminase-like"/>
</dbReference>
<dbReference type="EMBL" id="VXAA01003989">
    <property type="protein sequence ID" value="NXI68493.1"/>
    <property type="molecule type" value="Genomic_DNA"/>
</dbReference>
<dbReference type="GO" id="GO:0046872">
    <property type="term" value="F:metal ion binding"/>
    <property type="evidence" value="ECO:0007669"/>
    <property type="project" value="UniProtKB-KW"/>
</dbReference>
<feature type="non-terminal residue" evidence="14">
    <location>
        <position position="1"/>
    </location>
</feature>
<organism evidence="14 15">
    <name type="scientific">Anseranas semipalmata</name>
    <name type="common">Magpie goose</name>
    <name type="synonym">Anas semipalmata</name>
    <dbReference type="NCBI Taxonomy" id="8851"/>
    <lineage>
        <taxon>Eukaryota</taxon>
        <taxon>Metazoa</taxon>
        <taxon>Chordata</taxon>
        <taxon>Craniata</taxon>
        <taxon>Vertebrata</taxon>
        <taxon>Euteleostomi</taxon>
        <taxon>Archelosauria</taxon>
        <taxon>Archosauria</taxon>
        <taxon>Dinosauria</taxon>
        <taxon>Saurischia</taxon>
        <taxon>Theropoda</taxon>
        <taxon>Coelurosauria</taxon>
        <taxon>Aves</taxon>
        <taxon>Neognathae</taxon>
        <taxon>Galloanserae</taxon>
        <taxon>Anseriformes</taxon>
        <taxon>Anseranatidae</taxon>
        <taxon>Anseranas</taxon>
    </lineage>
</organism>
<dbReference type="Pfam" id="PF01841">
    <property type="entry name" value="Transglut_core"/>
    <property type="match status" value="1"/>
</dbReference>
<evidence type="ECO:0000256" key="12">
    <source>
        <dbReference type="PIRSR" id="PIRSR000459-2"/>
    </source>
</evidence>
<evidence type="ECO:0000313" key="14">
    <source>
        <dbReference type="EMBL" id="NXI68493.1"/>
    </source>
</evidence>
<evidence type="ECO:0000259" key="13">
    <source>
        <dbReference type="SMART" id="SM00460"/>
    </source>
</evidence>
<feature type="active site" evidence="11">
    <location>
        <position position="345"/>
    </location>
</feature>
<dbReference type="EC" id="2.3.2.13" evidence="7"/>
<dbReference type="SUPFAM" id="SSF54001">
    <property type="entry name" value="Cysteine proteinases"/>
    <property type="match status" value="1"/>
</dbReference>
<dbReference type="SUPFAM" id="SSF81296">
    <property type="entry name" value="E set domains"/>
    <property type="match status" value="1"/>
</dbReference>
<evidence type="ECO:0000256" key="2">
    <source>
        <dbReference type="ARBA" id="ARBA00011738"/>
    </source>
</evidence>
<evidence type="ECO:0000256" key="4">
    <source>
        <dbReference type="ARBA" id="ARBA00022723"/>
    </source>
</evidence>
<dbReference type="Proteomes" id="UP000567872">
    <property type="component" value="Unassembled WGS sequence"/>
</dbReference>
<dbReference type="GO" id="GO:0003810">
    <property type="term" value="F:protein-glutamine gamma-glutamyltransferase activity"/>
    <property type="evidence" value="ECO:0007669"/>
    <property type="project" value="UniProtKB-EC"/>
</dbReference>
<dbReference type="InterPro" id="IPR014756">
    <property type="entry name" value="Ig_E-set"/>
</dbReference>
<dbReference type="InterPro" id="IPR036238">
    <property type="entry name" value="Transglutaminase_C_sf"/>
</dbReference>
<dbReference type="SMART" id="SM00460">
    <property type="entry name" value="TGc"/>
    <property type="match status" value="1"/>
</dbReference>
<accession>A0A7K9V8Q4</accession>
<dbReference type="InterPro" id="IPR023608">
    <property type="entry name" value="Transglutaminase_animal"/>
</dbReference>
<comment type="caution">
    <text evidence="14">The sequence shown here is derived from an EMBL/GenBank/DDBJ whole genome shotgun (WGS) entry which is preliminary data.</text>
</comment>
<feature type="active site" evidence="11">
    <location>
        <position position="263"/>
    </location>
</feature>
<dbReference type="Pfam" id="PF00927">
    <property type="entry name" value="Transglut_C"/>
    <property type="match status" value="1"/>
</dbReference>
<evidence type="ECO:0000256" key="5">
    <source>
        <dbReference type="ARBA" id="ARBA00022837"/>
    </source>
</evidence>
<keyword evidence="15" id="KW-1185">Reference proteome</keyword>
<evidence type="ECO:0000256" key="9">
    <source>
        <dbReference type="ARBA" id="ARBA00069852"/>
    </source>
</evidence>
<keyword evidence="3 14" id="KW-0808">Transferase</keyword>
<reference evidence="14 15" key="1">
    <citation type="submission" date="2019-09" db="EMBL/GenBank/DDBJ databases">
        <title>Bird 10,000 Genomes (B10K) Project - Family phase.</title>
        <authorList>
            <person name="Zhang G."/>
        </authorList>
    </citation>
    <scope>NUCLEOTIDE SEQUENCE [LARGE SCALE GENOMIC DNA]</scope>
    <source>
        <strain evidence="14">B10K-DU-001-57</strain>
        <tissue evidence="14">Muscle</tissue>
    </source>
</reference>
<evidence type="ECO:0000256" key="7">
    <source>
        <dbReference type="ARBA" id="ARBA00024222"/>
    </source>
</evidence>
<dbReference type="AlphaFoldDB" id="A0A7K9V8Q4"/>
<keyword evidence="4 12" id="KW-0479">Metal-binding</keyword>
<evidence type="ECO:0000256" key="3">
    <source>
        <dbReference type="ARBA" id="ARBA00022679"/>
    </source>
</evidence>